<dbReference type="Proteomes" id="UP001165960">
    <property type="component" value="Unassembled WGS sequence"/>
</dbReference>
<accession>A0ACC2TYC6</accession>
<dbReference type="EMBL" id="QTSX02001717">
    <property type="protein sequence ID" value="KAJ9079485.1"/>
    <property type="molecule type" value="Genomic_DNA"/>
</dbReference>
<reference evidence="1" key="1">
    <citation type="submission" date="2022-04" db="EMBL/GenBank/DDBJ databases">
        <title>Genome of the entomopathogenic fungus Entomophthora muscae.</title>
        <authorList>
            <person name="Elya C."/>
            <person name="Lovett B.R."/>
            <person name="Lee E."/>
            <person name="Macias A.M."/>
            <person name="Hajek A.E."/>
            <person name="De Bivort B.L."/>
            <person name="Kasson M.T."/>
            <person name="De Fine Licht H.H."/>
            <person name="Stajich J.E."/>
        </authorList>
    </citation>
    <scope>NUCLEOTIDE SEQUENCE</scope>
    <source>
        <strain evidence="1">Berkeley</strain>
    </source>
</reference>
<organism evidence="1 2">
    <name type="scientific">Entomophthora muscae</name>
    <dbReference type="NCBI Taxonomy" id="34485"/>
    <lineage>
        <taxon>Eukaryota</taxon>
        <taxon>Fungi</taxon>
        <taxon>Fungi incertae sedis</taxon>
        <taxon>Zoopagomycota</taxon>
        <taxon>Entomophthoromycotina</taxon>
        <taxon>Entomophthoromycetes</taxon>
        <taxon>Entomophthorales</taxon>
        <taxon>Entomophthoraceae</taxon>
        <taxon>Entomophthora</taxon>
    </lineage>
</organism>
<evidence type="ECO:0000313" key="2">
    <source>
        <dbReference type="Proteomes" id="UP001165960"/>
    </source>
</evidence>
<keyword evidence="2" id="KW-1185">Reference proteome</keyword>
<sequence>MSNNSNYSGISNKTDARQMMGQMLSKEAKVVLLCGLCQAETGSLWSGLESLTYSCSLVKGYHTGGNSEEILVEGETEERQATEREKCVSEVQQGAACTRP</sequence>
<gene>
    <name evidence="1" type="ORF">DSO57_1034843</name>
</gene>
<name>A0ACC2TYC6_9FUNG</name>
<protein>
    <submittedName>
        <fullName evidence="1">Uncharacterized protein</fullName>
    </submittedName>
</protein>
<proteinExistence type="predicted"/>
<evidence type="ECO:0000313" key="1">
    <source>
        <dbReference type="EMBL" id="KAJ9079485.1"/>
    </source>
</evidence>
<comment type="caution">
    <text evidence="1">The sequence shown here is derived from an EMBL/GenBank/DDBJ whole genome shotgun (WGS) entry which is preliminary data.</text>
</comment>